<dbReference type="SMART" id="SM00225">
    <property type="entry name" value="BTB"/>
    <property type="match status" value="1"/>
</dbReference>
<reference evidence="2" key="1">
    <citation type="submission" date="2020-04" db="EMBL/GenBank/DDBJ databases">
        <authorList>
            <person name="Alioto T."/>
            <person name="Alioto T."/>
            <person name="Gomez Garrido J."/>
        </authorList>
    </citation>
    <scope>NUCLEOTIDE SEQUENCE</scope>
    <source>
        <strain evidence="2">A484AB</strain>
    </source>
</reference>
<dbReference type="Pfam" id="PF02214">
    <property type="entry name" value="BTB_2"/>
    <property type="match status" value="1"/>
</dbReference>
<gene>
    <name evidence="2" type="ORF">PACLA_8A083067</name>
</gene>
<dbReference type="InterPro" id="IPR000210">
    <property type="entry name" value="BTB/POZ_dom"/>
</dbReference>
<organism evidence="2 3">
    <name type="scientific">Paramuricea clavata</name>
    <name type="common">Red gorgonian</name>
    <name type="synonym">Violescent sea-whip</name>
    <dbReference type="NCBI Taxonomy" id="317549"/>
    <lineage>
        <taxon>Eukaryota</taxon>
        <taxon>Metazoa</taxon>
        <taxon>Cnidaria</taxon>
        <taxon>Anthozoa</taxon>
        <taxon>Octocorallia</taxon>
        <taxon>Malacalcyonacea</taxon>
        <taxon>Plexauridae</taxon>
        <taxon>Paramuricea</taxon>
    </lineage>
</organism>
<dbReference type="AlphaFoldDB" id="A0A6S7IL53"/>
<feature type="non-terminal residue" evidence="2">
    <location>
        <position position="329"/>
    </location>
</feature>
<feature type="domain" description="BTB" evidence="1">
    <location>
        <begin position="34"/>
        <end position="137"/>
    </location>
</feature>
<dbReference type="GO" id="GO:0051260">
    <property type="term" value="P:protein homooligomerization"/>
    <property type="evidence" value="ECO:0007669"/>
    <property type="project" value="InterPro"/>
</dbReference>
<dbReference type="PANTHER" id="PTHR14499">
    <property type="entry name" value="POTASSIUM CHANNEL TETRAMERIZATION DOMAIN-CONTAINING"/>
    <property type="match status" value="1"/>
</dbReference>
<dbReference type="Gene3D" id="3.30.710.10">
    <property type="entry name" value="Potassium Channel Kv1.1, Chain A"/>
    <property type="match status" value="1"/>
</dbReference>
<protein>
    <submittedName>
        <fullName evidence="2">FH interacting FIP2-like</fullName>
    </submittedName>
</protein>
<dbReference type="SUPFAM" id="SSF54695">
    <property type="entry name" value="POZ domain"/>
    <property type="match status" value="1"/>
</dbReference>
<dbReference type="EMBL" id="CACRXK020009493">
    <property type="protein sequence ID" value="CAB4017320.1"/>
    <property type="molecule type" value="Genomic_DNA"/>
</dbReference>
<proteinExistence type="predicted"/>
<comment type="caution">
    <text evidence="2">The sequence shown here is derived from an EMBL/GenBank/DDBJ whole genome shotgun (WGS) entry which is preliminary data.</text>
</comment>
<evidence type="ECO:0000313" key="3">
    <source>
        <dbReference type="Proteomes" id="UP001152795"/>
    </source>
</evidence>
<dbReference type="OrthoDB" id="2414723at2759"/>
<keyword evidence="3" id="KW-1185">Reference proteome</keyword>
<accession>A0A6S7IL53</accession>
<evidence type="ECO:0000259" key="1">
    <source>
        <dbReference type="SMART" id="SM00225"/>
    </source>
</evidence>
<feature type="non-terminal residue" evidence="2">
    <location>
        <position position="1"/>
    </location>
</feature>
<evidence type="ECO:0000313" key="2">
    <source>
        <dbReference type="EMBL" id="CAB4017320.1"/>
    </source>
</evidence>
<dbReference type="InterPro" id="IPR011333">
    <property type="entry name" value="SKP1/BTB/POZ_sf"/>
</dbReference>
<sequence length="329" mass="38479">GQIPELQIYRTSADADVPHLHRRGFCNRVREVRSHIKLDVGGHIYSTSLSTLTRDKFSMLAVMFSGRHKLVLSKENTYFIDRDGTHFRYILNYLRGDLHLDTFPDDVTVLKEIQREADYFQLSGMPEPREKNVVPVTLFNKTIELDIIQIRQPAPVLRNSFDFSTEDQEYLFFNLHDHHWPLRLIYNYSESTVTIKRSRWAFRKSPGNEESKRLVPRKRKNGRLYGSYIIITEEGYEALSRFMNKPAWLIIVILVNPFIDRNYNNQRRLHLQYCNRCYTLGELVDFHFSIRFSQLMSRCPHGNKNIASPGGGGGSGVNELHETYSFKKA</sequence>
<dbReference type="InterPro" id="IPR003131">
    <property type="entry name" value="T1-type_BTB"/>
</dbReference>
<name>A0A6S7IL53_PARCT</name>
<dbReference type="Proteomes" id="UP001152795">
    <property type="component" value="Unassembled WGS sequence"/>
</dbReference>
<dbReference type="PANTHER" id="PTHR14499:SF136">
    <property type="entry name" value="GH08630P"/>
    <property type="match status" value="1"/>
</dbReference>